<evidence type="ECO:0000256" key="6">
    <source>
        <dbReference type="SAM" id="MobiDB-lite"/>
    </source>
</evidence>
<dbReference type="GO" id="GO:0042797">
    <property type="term" value="P:tRNA transcription by RNA polymerase III"/>
    <property type="evidence" value="ECO:0007669"/>
    <property type="project" value="TreeGrafter"/>
</dbReference>
<keyword evidence="3" id="KW-0479">Metal-binding</keyword>
<dbReference type="InterPro" id="IPR023580">
    <property type="entry name" value="RNA_pol_su_RPB10"/>
</dbReference>
<dbReference type="GO" id="GO:0008270">
    <property type="term" value="F:zinc ion binding"/>
    <property type="evidence" value="ECO:0007669"/>
    <property type="project" value="TreeGrafter"/>
</dbReference>
<dbReference type="GO" id="GO:0003899">
    <property type="term" value="F:DNA-directed RNA polymerase activity"/>
    <property type="evidence" value="ECO:0007669"/>
    <property type="project" value="InterPro"/>
</dbReference>
<evidence type="ECO:0000313" key="7">
    <source>
        <dbReference type="EMBL" id="BBG94061.1"/>
    </source>
</evidence>
<feature type="non-terminal residue" evidence="7">
    <location>
        <position position="141"/>
    </location>
</feature>
<reference evidence="7" key="1">
    <citation type="journal article" date="2019" name="Science">
        <title>Mutation of a bHLH transcription factor allowed almond domestication.</title>
        <authorList>
            <person name="Sanchez-Perez R."/>
            <person name="Pavan S."/>
            <person name="Mazzeo R."/>
            <person name="Moldovan C."/>
            <person name="Aiese Cigliano R."/>
            <person name="Del Cueto J."/>
            <person name="Ricciardi F."/>
            <person name="Lotti C."/>
            <person name="Ricciardi L."/>
            <person name="Dicenta F."/>
            <person name="Lopez-Marques R.L."/>
            <person name="Lindberg Moller B."/>
        </authorList>
    </citation>
    <scope>NUCLEOTIDE SEQUENCE</scope>
</reference>
<organism evidence="7">
    <name type="scientific">Prunus dulcis</name>
    <name type="common">Almond</name>
    <name type="synonym">Amygdalus dulcis</name>
    <dbReference type="NCBI Taxonomy" id="3755"/>
    <lineage>
        <taxon>Eukaryota</taxon>
        <taxon>Viridiplantae</taxon>
        <taxon>Streptophyta</taxon>
        <taxon>Embryophyta</taxon>
        <taxon>Tracheophyta</taxon>
        <taxon>Spermatophyta</taxon>
        <taxon>Magnoliopsida</taxon>
        <taxon>eudicotyledons</taxon>
        <taxon>Gunneridae</taxon>
        <taxon>Pentapetalae</taxon>
        <taxon>rosids</taxon>
        <taxon>fabids</taxon>
        <taxon>Rosales</taxon>
        <taxon>Rosaceae</taxon>
        <taxon>Amygdaloideae</taxon>
        <taxon>Amygdaleae</taxon>
        <taxon>Prunus</taxon>
    </lineage>
</organism>
<dbReference type="GO" id="GO:0003677">
    <property type="term" value="F:DNA binding"/>
    <property type="evidence" value="ECO:0007669"/>
    <property type="project" value="InterPro"/>
</dbReference>
<evidence type="ECO:0000256" key="3">
    <source>
        <dbReference type="ARBA" id="ARBA00022723"/>
    </source>
</evidence>
<protein>
    <recommendedName>
        <fullName evidence="1">DNA-directed RNA polymerases I, II, and III subunit RPABC5</fullName>
    </recommendedName>
</protein>
<dbReference type="SUPFAM" id="SSF46924">
    <property type="entry name" value="RNA polymerase subunit RPB10"/>
    <property type="match status" value="1"/>
</dbReference>
<feature type="compositionally biased region" description="Basic and acidic residues" evidence="6">
    <location>
        <begin position="1"/>
        <end position="11"/>
    </location>
</feature>
<evidence type="ECO:0000256" key="5">
    <source>
        <dbReference type="ARBA" id="ARBA00023163"/>
    </source>
</evidence>
<evidence type="ECO:0000256" key="2">
    <source>
        <dbReference type="ARBA" id="ARBA00022478"/>
    </source>
</evidence>
<dbReference type="PANTHER" id="PTHR23431:SF3">
    <property type="entry name" value="DNA-DIRECTED RNA POLYMERASES I, II, AND III SUBUNIT RPABC5"/>
    <property type="match status" value="1"/>
</dbReference>
<feature type="non-terminal residue" evidence="7">
    <location>
        <position position="1"/>
    </location>
</feature>
<feature type="region of interest" description="Disordered" evidence="6">
    <location>
        <begin position="1"/>
        <end position="53"/>
    </location>
</feature>
<dbReference type="Pfam" id="PF01194">
    <property type="entry name" value="RNA_pol_N"/>
    <property type="match status" value="1"/>
</dbReference>
<name>A0A4Y1QQE5_PRUDU</name>
<gene>
    <name evidence="7" type="ORF">Prudu_002258</name>
</gene>
<dbReference type="GO" id="GO:0005736">
    <property type="term" value="C:RNA polymerase I complex"/>
    <property type="evidence" value="ECO:0007669"/>
    <property type="project" value="TreeGrafter"/>
</dbReference>
<keyword evidence="4" id="KW-0862">Zinc</keyword>
<proteinExistence type="predicted"/>
<dbReference type="InterPro" id="IPR000268">
    <property type="entry name" value="RPABC5/Rpb10"/>
</dbReference>
<dbReference type="GO" id="GO:0006366">
    <property type="term" value="P:transcription by RNA polymerase II"/>
    <property type="evidence" value="ECO:0007669"/>
    <property type="project" value="TreeGrafter"/>
</dbReference>
<sequence>QITRLPIDRSNHVTAQNLKPGPSRDTQRHVTAGELKNEGDSTTQRLRAKQDDHPSALFHLRKGDWKQMDTYLDLLQADYTEGDALDALGLVRYCCRRMLMTHVDLIEKLLNYNMFGPYYHSWNMSNRIVQMWEMLMDARKA</sequence>
<keyword evidence="2" id="KW-0240">DNA-directed RNA polymerase</keyword>
<dbReference type="PANTHER" id="PTHR23431">
    <property type="entry name" value="DNA-DIRECTED RNA POLYMERASES I, II, AND III SUBUNIT RPABC5 FAMILY MEMBER"/>
    <property type="match status" value="1"/>
</dbReference>
<dbReference type="GO" id="GO:0006360">
    <property type="term" value="P:transcription by RNA polymerase I"/>
    <property type="evidence" value="ECO:0007669"/>
    <property type="project" value="TreeGrafter"/>
</dbReference>
<dbReference type="AlphaFoldDB" id="A0A4Y1QQE5"/>
<evidence type="ECO:0000256" key="1">
    <source>
        <dbReference type="ARBA" id="ARBA00020813"/>
    </source>
</evidence>
<dbReference type="GO" id="GO:0005666">
    <property type="term" value="C:RNA polymerase III complex"/>
    <property type="evidence" value="ECO:0007669"/>
    <property type="project" value="TreeGrafter"/>
</dbReference>
<evidence type="ECO:0000256" key="4">
    <source>
        <dbReference type="ARBA" id="ARBA00022833"/>
    </source>
</evidence>
<dbReference type="GO" id="GO:0005665">
    <property type="term" value="C:RNA polymerase II, core complex"/>
    <property type="evidence" value="ECO:0007669"/>
    <property type="project" value="TreeGrafter"/>
</dbReference>
<keyword evidence="5" id="KW-0804">Transcription</keyword>
<dbReference type="EMBL" id="AP019297">
    <property type="protein sequence ID" value="BBG94061.1"/>
    <property type="molecule type" value="Genomic_DNA"/>
</dbReference>
<accession>A0A4Y1QQE5</accession>
<dbReference type="Gene3D" id="1.10.10.60">
    <property type="entry name" value="Homeodomain-like"/>
    <property type="match status" value="1"/>
</dbReference>